<protein>
    <submittedName>
        <fullName evidence="2">Actin-related protein 10-like</fullName>
    </submittedName>
</protein>
<reference evidence="2" key="1">
    <citation type="submission" date="2013-08" db="EMBL/GenBank/DDBJ databases">
        <title>Gene expansion shapes genome architecture in the human pathogen Lichtheimia corymbifera: an evolutionary genomics analysis in the ancient terrestrial Mucorales (Mucoromycotina).</title>
        <authorList>
            <person name="Schwartze V.U."/>
            <person name="Winter S."/>
            <person name="Shelest E."/>
            <person name="Marcet-Houben M."/>
            <person name="Horn F."/>
            <person name="Wehner S."/>
            <person name="Hoffmann K."/>
            <person name="Riege K."/>
            <person name="Sammeth M."/>
            <person name="Nowrousian M."/>
            <person name="Valiante V."/>
            <person name="Linde J."/>
            <person name="Jacobsen I.D."/>
            <person name="Marz M."/>
            <person name="Brakhage A.A."/>
            <person name="Gabaldon T."/>
            <person name="Bocker S."/>
            <person name="Voigt K."/>
        </authorList>
    </citation>
    <scope>NUCLEOTIDE SEQUENCE [LARGE SCALE GENOMIC DNA]</scope>
    <source>
        <strain evidence="2">FSU 9682</strain>
    </source>
</reference>
<dbReference type="SUPFAM" id="SSF53067">
    <property type="entry name" value="Actin-like ATPase domain"/>
    <property type="match status" value="2"/>
</dbReference>
<dbReference type="SMART" id="SM00268">
    <property type="entry name" value="ACTIN"/>
    <property type="match status" value="1"/>
</dbReference>
<organism evidence="2 3">
    <name type="scientific">Lichtheimia corymbifera JMRC:FSU:9682</name>
    <dbReference type="NCBI Taxonomy" id="1263082"/>
    <lineage>
        <taxon>Eukaryota</taxon>
        <taxon>Fungi</taxon>
        <taxon>Fungi incertae sedis</taxon>
        <taxon>Mucoromycota</taxon>
        <taxon>Mucoromycotina</taxon>
        <taxon>Mucoromycetes</taxon>
        <taxon>Mucorales</taxon>
        <taxon>Lichtheimiaceae</taxon>
        <taxon>Lichtheimia</taxon>
    </lineage>
</organism>
<proteinExistence type="inferred from homology"/>
<dbReference type="CDD" id="cd10207">
    <property type="entry name" value="ASKHA_NBD_Arp10"/>
    <property type="match status" value="1"/>
</dbReference>
<dbReference type="STRING" id="1263082.A0A068SD60"/>
<name>A0A068SD60_9FUNG</name>
<dbReference type="EMBL" id="CBTN010000078">
    <property type="protein sequence ID" value="CDH59915.1"/>
    <property type="molecule type" value="Genomic_DNA"/>
</dbReference>
<evidence type="ECO:0000313" key="3">
    <source>
        <dbReference type="Proteomes" id="UP000027586"/>
    </source>
</evidence>
<accession>A0A068SD60</accession>
<evidence type="ECO:0000256" key="1">
    <source>
        <dbReference type="RuleBase" id="RU000487"/>
    </source>
</evidence>
<dbReference type="InterPro" id="IPR004000">
    <property type="entry name" value="Actin"/>
</dbReference>
<dbReference type="PANTHER" id="PTHR11937">
    <property type="entry name" value="ACTIN"/>
    <property type="match status" value="1"/>
</dbReference>
<comment type="caution">
    <text evidence="2">The sequence shown here is derived from an EMBL/GenBank/DDBJ whole genome shotgun (WGS) entry which is preliminary data.</text>
</comment>
<dbReference type="Proteomes" id="UP000027586">
    <property type="component" value="Unassembled WGS sequence"/>
</dbReference>
<gene>
    <name evidence="2" type="ORF">LCOR_10716.1</name>
</gene>
<comment type="similarity">
    <text evidence="1">Belongs to the actin family.</text>
</comment>
<dbReference type="Pfam" id="PF00022">
    <property type="entry name" value="Actin"/>
    <property type="match status" value="1"/>
</dbReference>
<dbReference type="Gene3D" id="3.90.640.10">
    <property type="entry name" value="Actin, Chain A, domain 4"/>
    <property type="match status" value="1"/>
</dbReference>
<sequence length="460" mass="51315">MTTTSVSSEPLSSNYLSSYTSSTSFHSFPRRQSIYGTEDRVVLDIGSLYIKCGFSGESHPRHVVSTCSRLQHSVGREGESYRMDDEPAELYDLDFMMKSDLAQLEEKLKRLLHDIYYRLLLTDPKSRKVVLTESPLAPIALKNTLADLLFHHFQVPSISFVPTHLMALLTTGTTTGLVIDCGNLETSILPIYAARPLIPHITTTPLAGRAIGQRLKSLLLEHARYIPPSHLHSSLAPHTTVPENALTFEVIEDIKATVLFCSPLLVSIEQQNDTITAYKNLSSATDTYYPLPLKDGTNATLLIPGWIRERAADVLFEGSDEDEPSITHSVLDAMLKIQPDLRKPLMQSLLVIGGTSMLPGFHSRLKQELLRVMRDPTAYERKRYGSLLGLHKWVLFVDRSENNPGAGRIFMNNIRGWIGGSLMGSLKLSVEELVREKYKGTITDWSLNRWGSSTSSNTGD</sequence>
<keyword evidence="3" id="KW-1185">Reference proteome</keyword>
<dbReference type="AlphaFoldDB" id="A0A068SD60"/>
<dbReference type="InterPro" id="IPR043129">
    <property type="entry name" value="ATPase_NBD"/>
</dbReference>
<dbReference type="OrthoDB" id="337660at2759"/>
<dbReference type="VEuPathDB" id="FungiDB:LCOR_10716.1"/>
<evidence type="ECO:0000313" key="2">
    <source>
        <dbReference type="EMBL" id="CDH59915.1"/>
    </source>
</evidence>
<dbReference type="Gene3D" id="3.30.420.40">
    <property type="match status" value="2"/>
</dbReference>